<evidence type="ECO:0008006" key="4">
    <source>
        <dbReference type="Google" id="ProtNLM"/>
    </source>
</evidence>
<comment type="caution">
    <text evidence="2">The sequence shown here is derived from an EMBL/GenBank/DDBJ whole genome shotgun (WGS) entry which is preliminary data.</text>
</comment>
<evidence type="ECO:0000313" key="3">
    <source>
        <dbReference type="Proteomes" id="UP000698222"/>
    </source>
</evidence>
<accession>A0ABS4YPF5</accession>
<evidence type="ECO:0000256" key="1">
    <source>
        <dbReference type="SAM" id="SignalP"/>
    </source>
</evidence>
<organism evidence="2 3">
    <name type="scientific">Brachybacterium fresconis</name>
    <dbReference type="NCBI Taxonomy" id="173363"/>
    <lineage>
        <taxon>Bacteria</taxon>
        <taxon>Bacillati</taxon>
        <taxon>Actinomycetota</taxon>
        <taxon>Actinomycetes</taxon>
        <taxon>Micrococcales</taxon>
        <taxon>Dermabacteraceae</taxon>
        <taxon>Brachybacterium</taxon>
    </lineage>
</organism>
<dbReference type="EMBL" id="JAGIOC010000001">
    <property type="protein sequence ID" value="MBP2410680.1"/>
    <property type="molecule type" value="Genomic_DNA"/>
</dbReference>
<feature type="signal peptide" evidence="1">
    <location>
        <begin position="1"/>
        <end position="26"/>
    </location>
</feature>
<gene>
    <name evidence="2" type="ORF">JOF44_003583</name>
</gene>
<protein>
    <recommendedName>
        <fullName evidence="4">DNA modification methylase</fullName>
    </recommendedName>
</protein>
<proteinExistence type="predicted"/>
<dbReference type="RefSeq" id="WP_209894747.1">
    <property type="nucleotide sequence ID" value="NZ_BAAAJV010000008.1"/>
</dbReference>
<reference evidence="2 3" key="1">
    <citation type="submission" date="2021-03" db="EMBL/GenBank/DDBJ databases">
        <title>Sequencing the genomes of 1000 actinobacteria strains.</title>
        <authorList>
            <person name="Klenk H.-P."/>
        </authorList>
    </citation>
    <scope>NUCLEOTIDE SEQUENCE [LARGE SCALE GENOMIC DNA]</scope>
    <source>
        <strain evidence="2 3">DSM 14564</strain>
    </source>
</reference>
<dbReference type="PROSITE" id="PS51257">
    <property type="entry name" value="PROKAR_LIPOPROTEIN"/>
    <property type="match status" value="1"/>
</dbReference>
<name>A0ABS4YPF5_9MICO</name>
<keyword evidence="3" id="KW-1185">Reference proteome</keyword>
<feature type="chain" id="PRO_5045913921" description="DNA modification methylase" evidence="1">
    <location>
        <begin position="27"/>
        <end position="164"/>
    </location>
</feature>
<sequence>MSRTRRLVLSAAAVGLALSASGCAYFSPVQTHEFYQAGDGNNANIEQAGRLYAGVRNALIVSDADGSNPTFSATVKNYSEETTTVELEGVAEGTTIFATSVSVPAGETAEVGPGEGRQDVPITELPAKPGELIDLEVTAAGETTTIKVPVMPVSLEHYGPPEAA</sequence>
<keyword evidence="1" id="KW-0732">Signal</keyword>
<dbReference type="Proteomes" id="UP000698222">
    <property type="component" value="Unassembled WGS sequence"/>
</dbReference>
<evidence type="ECO:0000313" key="2">
    <source>
        <dbReference type="EMBL" id="MBP2410680.1"/>
    </source>
</evidence>